<protein>
    <recommendedName>
        <fullName evidence="4">Chitin-binding type-1 domain-containing protein</fullName>
    </recommendedName>
</protein>
<dbReference type="EMBL" id="HACA01016499">
    <property type="protein sequence ID" value="CDW33860.1"/>
    <property type="molecule type" value="Transcribed_RNA"/>
</dbReference>
<evidence type="ECO:0000259" key="4">
    <source>
        <dbReference type="SMART" id="SM00270"/>
    </source>
</evidence>
<sequence>MMKIFFFLLLPTLIAGQISSFREDGKCGKDYRASNGKPASCLDIPPFPTCCQLNGHCGWDCDHVGVEGSSSLGGSQASLPPPPPQKVVYPPNTNTRSDGRCGPAFPLEDGVTPSECDPNSEYFCCSENNYCGSTQDHCYCETCVNYRPLKVEGKVRSDRRCGKMFPLEDGTPSECQPKSANPCCSAFGYCGPGDDHCTCDGCIDFRSKSFEDIVPLSEKARPDRRCGNSYPLSDGTPAECDSNSPNPCCSKWGYCGPGSDHCDCPECVDYRPHSQKITDDFIGKIRKDRRCGPMFKIHGTDLPSECNPDSEIFCCSKWGFCGGDEEHCGCPECVNYKKN</sequence>
<dbReference type="SMART" id="SM00270">
    <property type="entry name" value="ChtBD1"/>
    <property type="match status" value="4"/>
</dbReference>
<dbReference type="CDD" id="cd10909">
    <property type="entry name" value="ChtBD1_GH18_2"/>
    <property type="match status" value="2"/>
</dbReference>
<reference evidence="5" key="1">
    <citation type="submission" date="2014-05" db="EMBL/GenBank/DDBJ databases">
        <authorList>
            <person name="Chronopoulou M."/>
        </authorList>
    </citation>
    <scope>NUCLEOTIDE SEQUENCE</scope>
    <source>
        <tissue evidence="5">Whole organism</tissue>
    </source>
</reference>
<evidence type="ECO:0000256" key="2">
    <source>
        <dbReference type="ARBA" id="ARBA00023157"/>
    </source>
</evidence>
<keyword evidence="3" id="KW-0732">Signal</keyword>
<feature type="domain" description="Chitin-binding type-1" evidence="4">
    <location>
        <begin position="100"/>
        <end position="143"/>
    </location>
</feature>
<evidence type="ECO:0000256" key="3">
    <source>
        <dbReference type="SAM" id="SignalP"/>
    </source>
</evidence>
<feature type="signal peptide" evidence="3">
    <location>
        <begin position="1"/>
        <end position="16"/>
    </location>
</feature>
<feature type="chain" id="PRO_5005488456" description="Chitin-binding type-1 domain-containing protein" evidence="3">
    <location>
        <begin position="17"/>
        <end position="339"/>
    </location>
</feature>
<dbReference type="PANTHER" id="PTHR47849:SF8">
    <property type="entry name" value="LECTIN"/>
    <property type="match status" value="1"/>
</dbReference>
<dbReference type="PANTHER" id="PTHR47849">
    <property type="entry name" value="CHITIN-BINDING LECTIN 1"/>
    <property type="match status" value="1"/>
</dbReference>
<evidence type="ECO:0000313" key="5">
    <source>
        <dbReference type="EMBL" id="CDW33860.1"/>
    </source>
</evidence>
<dbReference type="SUPFAM" id="SSF57016">
    <property type="entry name" value="Plant lectins/antimicrobial peptides"/>
    <property type="match status" value="2"/>
</dbReference>
<keyword evidence="2" id="KW-1015">Disulfide bond</keyword>
<feature type="domain" description="Chitin-binding type-1" evidence="4">
    <location>
        <begin position="290"/>
        <end position="333"/>
    </location>
</feature>
<keyword evidence="1" id="KW-0147">Chitin-binding</keyword>
<dbReference type="InterPro" id="IPR001002">
    <property type="entry name" value="Chitin-bd_1"/>
</dbReference>
<dbReference type="Gene3D" id="3.30.60.10">
    <property type="entry name" value="Endochitinase-like"/>
    <property type="match status" value="4"/>
</dbReference>
<name>A0A0K2U766_LEPSM</name>
<feature type="domain" description="Chitin-binding type-1" evidence="4">
    <location>
        <begin position="160"/>
        <end position="202"/>
    </location>
</feature>
<feature type="domain" description="Chitin-binding type-1" evidence="4">
    <location>
        <begin position="225"/>
        <end position="267"/>
    </location>
</feature>
<proteinExistence type="predicted"/>
<dbReference type="AlphaFoldDB" id="A0A0K2U766"/>
<dbReference type="OrthoDB" id="6369184at2759"/>
<accession>A0A0K2U766</accession>
<dbReference type="GO" id="GO:0008061">
    <property type="term" value="F:chitin binding"/>
    <property type="evidence" value="ECO:0007669"/>
    <property type="project" value="UniProtKB-KW"/>
</dbReference>
<organism evidence="5">
    <name type="scientific">Lepeophtheirus salmonis</name>
    <name type="common">Salmon louse</name>
    <name type="synonym">Caligus salmonis</name>
    <dbReference type="NCBI Taxonomy" id="72036"/>
    <lineage>
        <taxon>Eukaryota</taxon>
        <taxon>Metazoa</taxon>
        <taxon>Ecdysozoa</taxon>
        <taxon>Arthropoda</taxon>
        <taxon>Crustacea</taxon>
        <taxon>Multicrustacea</taxon>
        <taxon>Hexanauplia</taxon>
        <taxon>Copepoda</taxon>
        <taxon>Siphonostomatoida</taxon>
        <taxon>Caligidae</taxon>
        <taxon>Lepeophtheirus</taxon>
    </lineage>
</organism>
<evidence type="ECO:0000256" key="1">
    <source>
        <dbReference type="ARBA" id="ARBA00022669"/>
    </source>
</evidence>
<dbReference type="InterPro" id="IPR036861">
    <property type="entry name" value="Endochitinase-like_sf"/>
</dbReference>